<feature type="transmembrane region" description="Helical" evidence="1">
    <location>
        <begin position="160"/>
        <end position="181"/>
    </location>
</feature>
<name>A0A9P6HSP1_9AGAM</name>
<sequence length="323" mass="35755">MIDVAQGHLFGTIFEAILYGIYFTLFVICMFVFDNKRPTNQVVKYTVLAMFIVSTAHIGGTIASLQAGFFTVRPETPEQYFNSKALPLNLANKSLYGTNMVLGDALMIYRLWIIYRRSWLVILLPILLTTATGTLIAVTIWEFSMLVPGQTAFALKVKAIAPALFSVPLVTNLVITGLIIWRIKQAHNTSKFVANRKLDALYRRLITNTIESCAIYPFVLAVTLILYCRNDNGQDILTGSMAQVVSIVPTLMWLQHRLGQGALGNVGEDRDLPPPVSEKTIEFTPNTDLRSTNLDTIGTGNSTDIEATADSDKVEHLVLGHAQ</sequence>
<gene>
    <name evidence="2" type="ORF">BJ322DRAFT_1155721</name>
</gene>
<evidence type="ECO:0000313" key="3">
    <source>
        <dbReference type="Proteomes" id="UP000736335"/>
    </source>
</evidence>
<keyword evidence="1" id="KW-0472">Membrane</keyword>
<feature type="transmembrane region" description="Helical" evidence="1">
    <location>
        <begin position="12"/>
        <end position="33"/>
    </location>
</feature>
<feature type="transmembrane region" description="Helical" evidence="1">
    <location>
        <begin position="45"/>
        <end position="70"/>
    </location>
</feature>
<feature type="transmembrane region" description="Helical" evidence="1">
    <location>
        <begin position="205"/>
        <end position="227"/>
    </location>
</feature>
<dbReference type="Proteomes" id="UP000736335">
    <property type="component" value="Unassembled WGS sequence"/>
</dbReference>
<evidence type="ECO:0000256" key="1">
    <source>
        <dbReference type="SAM" id="Phobius"/>
    </source>
</evidence>
<evidence type="ECO:0000313" key="2">
    <source>
        <dbReference type="EMBL" id="KAF9793506.1"/>
    </source>
</evidence>
<protein>
    <submittedName>
        <fullName evidence="2">Uncharacterized protein</fullName>
    </submittedName>
</protein>
<feature type="transmembrane region" description="Helical" evidence="1">
    <location>
        <begin position="90"/>
        <end position="112"/>
    </location>
</feature>
<feature type="transmembrane region" description="Helical" evidence="1">
    <location>
        <begin position="119"/>
        <end position="140"/>
    </location>
</feature>
<keyword evidence="1" id="KW-0812">Transmembrane</keyword>
<keyword evidence="3" id="KW-1185">Reference proteome</keyword>
<reference evidence="2" key="2">
    <citation type="submission" date="2020-11" db="EMBL/GenBank/DDBJ databases">
        <authorList>
            <consortium name="DOE Joint Genome Institute"/>
            <person name="Kuo A."/>
            <person name="Miyauchi S."/>
            <person name="Kiss E."/>
            <person name="Drula E."/>
            <person name="Kohler A."/>
            <person name="Sanchez-Garcia M."/>
            <person name="Andreopoulos B."/>
            <person name="Barry K.W."/>
            <person name="Bonito G."/>
            <person name="Buee M."/>
            <person name="Carver A."/>
            <person name="Chen C."/>
            <person name="Cichocki N."/>
            <person name="Clum A."/>
            <person name="Culley D."/>
            <person name="Crous P.W."/>
            <person name="Fauchery L."/>
            <person name="Girlanda M."/>
            <person name="Hayes R."/>
            <person name="Keri Z."/>
            <person name="Labutti K."/>
            <person name="Lipzen A."/>
            <person name="Lombard V."/>
            <person name="Magnuson J."/>
            <person name="Maillard F."/>
            <person name="Morin E."/>
            <person name="Murat C."/>
            <person name="Nolan M."/>
            <person name="Ohm R."/>
            <person name="Pangilinan J."/>
            <person name="Pereira M."/>
            <person name="Perotto S."/>
            <person name="Peter M."/>
            <person name="Riley R."/>
            <person name="Sitrit Y."/>
            <person name="Stielow B."/>
            <person name="Szollosi G."/>
            <person name="Zifcakova L."/>
            <person name="Stursova M."/>
            <person name="Spatafora J.W."/>
            <person name="Tedersoo L."/>
            <person name="Vaario L.-M."/>
            <person name="Yamada A."/>
            <person name="Yan M."/>
            <person name="Wang P."/>
            <person name="Xu J."/>
            <person name="Bruns T."/>
            <person name="Baldrian P."/>
            <person name="Vilgalys R."/>
            <person name="Henrissat B."/>
            <person name="Grigoriev I.V."/>
            <person name="Hibbett D."/>
            <person name="Nagy L.G."/>
            <person name="Martin F.M."/>
        </authorList>
    </citation>
    <scope>NUCLEOTIDE SEQUENCE</scope>
    <source>
        <strain evidence="2">UH-Tt-Lm1</strain>
    </source>
</reference>
<comment type="caution">
    <text evidence="2">The sequence shown here is derived from an EMBL/GenBank/DDBJ whole genome shotgun (WGS) entry which is preliminary data.</text>
</comment>
<proteinExistence type="predicted"/>
<organism evidence="2 3">
    <name type="scientific">Thelephora terrestris</name>
    <dbReference type="NCBI Taxonomy" id="56493"/>
    <lineage>
        <taxon>Eukaryota</taxon>
        <taxon>Fungi</taxon>
        <taxon>Dikarya</taxon>
        <taxon>Basidiomycota</taxon>
        <taxon>Agaricomycotina</taxon>
        <taxon>Agaricomycetes</taxon>
        <taxon>Thelephorales</taxon>
        <taxon>Thelephoraceae</taxon>
        <taxon>Thelephora</taxon>
    </lineage>
</organism>
<dbReference type="OrthoDB" id="3186354at2759"/>
<dbReference type="AlphaFoldDB" id="A0A9P6HSP1"/>
<keyword evidence="1" id="KW-1133">Transmembrane helix</keyword>
<dbReference type="EMBL" id="WIUZ02000001">
    <property type="protein sequence ID" value="KAF9793506.1"/>
    <property type="molecule type" value="Genomic_DNA"/>
</dbReference>
<reference evidence="2" key="1">
    <citation type="journal article" date="2020" name="Nat. Commun.">
        <title>Large-scale genome sequencing of mycorrhizal fungi provides insights into the early evolution of symbiotic traits.</title>
        <authorList>
            <person name="Miyauchi S."/>
            <person name="Kiss E."/>
            <person name="Kuo A."/>
            <person name="Drula E."/>
            <person name="Kohler A."/>
            <person name="Sanchez-Garcia M."/>
            <person name="Morin E."/>
            <person name="Andreopoulos B."/>
            <person name="Barry K.W."/>
            <person name="Bonito G."/>
            <person name="Buee M."/>
            <person name="Carver A."/>
            <person name="Chen C."/>
            <person name="Cichocki N."/>
            <person name="Clum A."/>
            <person name="Culley D."/>
            <person name="Crous P.W."/>
            <person name="Fauchery L."/>
            <person name="Girlanda M."/>
            <person name="Hayes R.D."/>
            <person name="Keri Z."/>
            <person name="LaButti K."/>
            <person name="Lipzen A."/>
            <person name="Lombard V."/>
            <person name="Magnuson J."/>
            <person name="Maillard F."/>
            <person name="Murat C."/>
            <person name="Nolan M."/>
            <person name="Ohm R.A."/>
            <person name="Pangilinan J."/>
            <person name="Pereira M.F."/>
            <person name="Perotto S."/>
            <person name="Peter M."/>
            <person name="Pfister S."/>
            <person name="Riley R."/>
            <person name="Sitrit Y."/>
            <person name="Stielow J.B."/>
            <person name="Szollosi G."/>
            <person name="Zifcakova L."/>
            <person name="Stursova M."/>
            <person name="Spatafora J.W."/>
            <person name="Tedersoo L."/>
            <person name="Vaario L.M."/>
            <person name="Yamada A."/>
            <person name="Yan M."/>
            <person name="Wang P."/>
            <person name="Xu J."/>
            <person name="Bruns T."/>
            <person name="Baldrian P."/>
            <person name="Vilgalys R."/>
            <person name="Dunand C."/>
            <person name="Henrissat B."/>
            <person name="Grigoriev I.V."/>
            <person name="Hibbett D."/>
            <person name="Nagy L.G."/>
            <person name="Martin F.M."/>
        </authorList>
    </citation>
    <scope>NUCLEOTIDE SEQUENCE</scope>
    <source>
        <strain evidence="2">UH-Tt-Lm1</strain>
    </source>
</reference>
<accession>A0A9P6HSP1</accession>